<dbReference type="Gene3D" id="3.10.20.30">
    <property type="match status" value="1"/>
</dbReference>
<dbReference type="CDD" id="cd01896">
    <property type="entry name" value="DRG"/>
    <property type="match status" value="1"/>
</dbReference>
<dbReference type="InterPro" id="IPR031662">
    <property type="entry name" value="GTP-binding_2"/>
</dbReference>
<dbReference type="PROSITE" id="PS00905">
    <property type="entry name" value="GTP1_OBG"/>
    <property type="match status" value="1"/>
</dbReference>
<dbReference type="InterPro" id="IPR031167">
    <property type="entry name" value="G_OBG"/>
</dbReference>
<sequence>MGIPEKIKAIQDEIHKTQINKATEFHIGLLKAKIAKLKREQEENTHGKTISSGGGNTGFDVRKAGDGTVVLIGFPSVGKSTLLNALTNAKSKTGAYSFTTLTAVPGMLDYKGARIQILDLPGIIEGAAAGKGLGKRVLSVARNANLVLIVLDVFQVNHLDVIKKELFEIGVKVDEKPPDITLEKTSSGGISVSIQVPTQVDENFIRNVMRINGIHNGRITIREKGLTIDQLIDVMSGNRVYIPSLVVINKIDLVDPEYLKTVTSKLKIPYIAVSADTNKNIDILKEEIYKKLDFIRIYMKPKGQEADLVEPLIMPRGSTVQNICNKIHRNMVRDFKFAQIWGKSVKYGGQKVGLEHKINDEDILTIVKKINAL</sequence>
<keyword evidence="2" id="KW-0342">GTP-binding</keyword>
<dbReference type="FunFam" id="3.10.20.30:FF:000003">
    <property type="entry name" value="Developmentally-regulated GTP-binding protein 1"/>
    <property type="match status" value="1"/>
</dbReference>
<dbReference type="InterPro" id="IPR012676">
    <property type="entry name" value="TGS-like"/>
</dbReference>
<dbReference type="CDD" id="cd01666">
    <property type="entry name" value="TGS_DRG"/>
    <property type="match status" value="1"/>
</dbReference>
<dbReference type="GO" id="GO:0003924">
    <property type="term" value="F:GTPase activity"/>
    <property type="evidence" value="ECO:0007669"/>
    <property type="project" value="InterPro"/>
</dbReference>
<dbReference type="RefSeq" id="WP_134484794.1">
    <property type="nucleotide sequence ID" value="NZ_LR216287.1"/>
</dbReference>
<proteinExistence type="predicted"/>
<dbReference type="SUPFAM" id="SSF81271">
    <property type="entry name" value="TGS-like"/>
    <property type="match status" value="1"/>
</dbReference>
<dbReference type="PROSITE" id="PS51710">
    <property type="entry name" value="G_OBG"/>
    <property type="match status" value="1"/>
</dbReference>
<evidence type="ECO:0000313" key="5">
    <source>
        <dbReference type="EMBL" id="VFJ14647.1"/>
    </source>
</evidence>
<dbReference type="InterPro" id="IPR006073">
    <property type="entry name" value="GTP-bd"/>
</dbReference>
<evidence type="ECO:0000259" key="3">
    <source>
        <dbReference type="PROSITE" id="PS51710"/>
    </source>
</evidence>
<evidence type="ECO:0000259" key="4">
    <source>
        <dbReference type="PROSITE" id="PS51880"/>
    </source>
</evidence>
<evidence type="ECO:0000256" key="2">
    <source>
        <dbReference type="ARBA" id="ARBA00023134"/>
    </source>
</evidence>
<keyword evidence="1" id="KW-0547">Nucleotide-binding</keyword>
<dbReference type="InterPro" id="IPR045001">
    <property type="entry name" value="DRG"/>
</dbReference>
<evidence type="ECO:0000256" key="1">
    <source>
        <dbReference type="ARBA" id="ARBA00022741"/>
    </source>
</evidence>
<protein>
    <recommendedName>
        <fullName evidence="7">GTP-binding protein</fullName>
    </recommendedName>
</protein>
<dbReference type="Gene3D" id="6.10.140.1070">
    <property type="match status" value="1"/>
</dbReference>
<evidence type="ECO:0000313" key="6">
    <source>
        <dbReference type="Proteomes" id="UP000294299"/>
    </source>
</evidence>
<dbReference type="SUPFAM" id="SSF52540">
    <property type="entry name" value="P-loop containing nucleoside triphosphate hydrolases"/>
    <property type="match status" value="1"/>
</dbReference>
<accession>A0A484ID43</accession>
<name>A0A484ID43_9ARCH</name>
<evidence type="ECO:0008006" key="7">
    <source>
        <dbReference type="Google" id="ProtNLM"/>
    </source>
</evidence>
<dbReference type="Proteomes" id="UP000294299">
    <property type="component" value="Chromosome NFRAN"/>
</dbReference>
<dbReference type="InterPro" id="IPR005225">
    <property type="entry name" value="Small_GTP-bd"/>
</dbReference>
<organism evidence="5 6">
    <name type="scientific">Candidatus Nitrosocosmicus franklandianus</name>
    <dbReference type="NCBI Taxonomy" id="1798806"/>
    <lineage>
        <taxon>Archaea</taxon>
        <taxon>Nitrososphaerota</taxon>
        <taxon>Nitrososphaeria</taxon>
        <taxon>Nitrososphaerales</taxon>
        <taxon>Nitrososphaeraceae</taxon>
        <taxon>Candidatus Nitrosocosmicus</taxon>
    </lineage>
</organism>
<dbReference type="Pfam" id="PF01926">
    <property type="entry name" value="MMR_HSR1"/>
    <property type="match status" value="1"/>
</dbReference>
<dbReference type="KEGG" id="nfn:NFRAN_2325"/>
<dbReference type="InterPro" id="IPR006074">
    <property type="entry name" value="GTP1-OBG_CS"/>
</dbReference>
<keyword evidence="6" id="KW-1185">Reference proteome</keyword>
<dbReference type="NCBIfam" id="TIGR00231">
    <property type="entry name" value="small_GTP"/>
    <property type="match status" value="1"/>
</dbReference>
<gene>
    <name evidence="5" type="ORF">NFRAN_2325</name>
</gene>
<dbReference type="PROSITE" id="PS51880">
    <property type="entry name" value="TGS"/>
    <property type="match status" value="1"/>
</dbReference>
<dbReference type="EMBL" id="LR216287">
    <property type="protein sequence ID" value="VFJ14647.1"/>
    <property type="molecule type" value="Genomic_DNA"/>
</dbReference>
<dbReference type="PRINTS" id="PR00326">
    <property type="entry name" value="GTP1OBG"/>
</dbReference>
<dbReference type="Pfam" id="PF16897">
    <property type="entry name" value="MMR_HSR1_Xtn"/>
    <property type="match status" value="1"/>
</dbReference>
<dbReference type="InterPro" id="IPR004095">
    <property type="entry name" value="TGS"/>
</dbReference>
<dbReference type="InterPro" id="IPR027417">
    <property type="entry name" value="P-loop_NTPase"/>
</dbReference>
<dbReference type="GeneID" id="39421547"/>
<dbReference type="Gene3D" id="3.40.50.300">
    <property type="entry name" value="P-loop containing nucleotide triphosphate hydrolases"/>
    <property type="match status" value="1"/>
</dbReference>
<dbReference type="InterPro" id="IPR012675">
    <property type="entry name" value="Beta-grasp_dom_sf"/>
</dbReference>
<dbReference type="PANTHER" id="PTHR43127">
    <property type="entry name" value="DEVELOPMENTALLY-REGULATED GTP-BINDING PROTEIN 2"/>
    <property type="match status" value="1"/>
</dbReference>
<feature type="domain" description="TGS" evidence="4">
    <location>
        <begin position="293"/>
        <end position="368"/>
    </location>
</feature>
<feature type="domain" description="OBG-type G" evidence="3">
    <location>
        <begin position="67"/>
        <end position="293"/>
    </location>
</feature>
<dbReference type="AlphaFoldDB" id="A0A484ID43"/>
<dbReference type="Pfam" id="PF02824">
    <property type="entry name" value="TGS"/>
    <property type="match status" value="1"/>
</dbReference>
<dbReference type="OrthoDB" id="372125at2157"/>
<dbReference type="GO" id="GO:0005525">
    <property type="term" value="F:GTP binding"/>
    <property type="evidence" value="ECO:0007669"/>
    <property type="project" value="UniProtKB-KW"/>
</dbReference>
<reference evidence="5 6" key="1">
    <citation type="submission" date="2019-02" db="EMBL/GenBank/DDBJ databases">
        <authorList>
            <person name="Lehtovirta-Morley E L."/>
        </authorList>
    </citation>
    <scope>NUCLEOTIDE SEQUENCE [LARGE SCALE GENOMIC DNA]</scope>
    <source>
        <strain evidence="5">NFRAN1</strain>
    </source>
</reference>